<comment type="catalytic activity">
    <reaction evidence="9">
        <text>L-seryl-[protein] + ATP = O-phospho-L-seryl-[protein] + ADP + H(+)</text>
        <dbReference type="Rhea" id="RHEA:17989"/>
        <dbReference type="Rhea" id="RHEA-COMP:9863"/>
        <dbReference type="Rhea" id="RHEA-COMP:11604"/>
        <dbReference type="ChEBI" id="CHEBI:15378"/>
        <dbReference type="ChEBI" id="CHEBI:29999"/>
        <dbReference type="ChEBI" id="CHEBI:30616"/>
        <dbReference type="ChEBI" id="CHEBI:83421"/>
        <dbReference type="ChEBI" id="CHEBI:456216"/>
        <dbReference type="EC" id="2.7.11.1"/>
    </reaction>
</comment>
<feature type="coiled-coil region" evidence="11">
    <location>
        <begin position="559"/>
        <end position="614"/>
    </location>
</feature>
<dbReference type="SMART" id="SM00220">
    <property type="entry name" value="S_TKc"/>
    <property type="match status" value="1"/>
</dbReference>
<dbReference type="Pfam" id="PF00069">
    <property type="entry name" value="Pkinase"/>
    <property type="match status" value="1"/>
</dbReference>
<evidence type="ECO:0000256" key="5">
    <source>
        <dbReference type="ARBA" id="ARBA00022741"/>
    </source>
</evidence>
<evidence type="ECO:0000313" key="14">
    <source>
        <dbReference type="EMBL" id="GIL59696.1"/>
    </source>
</evidence>
<feature type="compositionally biased region" description="Polar residues" evidence="12">
    <location>
        <begin position="414"/>
        <end position="433"/>
    </location>
</feature>
<gene>
    <name evidence="14" type="ORF">Vafri_14425</name>
</gene>
<feature type="compositionally biased region" description="Low complexity" evidence="12">
    <location>
        <begin position="794"/>
        <end position="804"/>
    </location>
</feature>
<dbReference type="CDD" id="cd08215">
    <property type="entry name" value="STKc_Nek"/>
    <property type="match status" value="1"/>
</dbReference>
<dbReference type="Gene3D" id="1.10.510.10">
    <property type="entry name" value="Transferase(Phosphotransferase) domain 1"/>
    <property type="match status" value="1"/>
</dbReference>
<dbReference type="PANTHER" id="PTHR44899:SF3">
    <property type="entry name" value="SERINE_THREONINE-PROTEIN KINASE NEK1"/>
    <property type="match status" value="1"/>
</dbReference>
<keyword evidence="3" id="KW-0723">Serine/threonine-protein kinase</keyword>
<evidence type="ECO:0000256" key="11">
    <source>
        <dbReference type="SAM" id="Coils"/>
    </source>
</evidence>
<dbReference type="EMBL" id="BNCO01000036">
    <property type="protein sequence ID" value="GIL59696.1"/>
    <property type="molecule type" value="Genomic_DNA"/>
</dbReference>
<dbReference type="FunFam" id="1.10.510.10:FF:000869">
    <property type="entry name" value="Nek protein kinase"/>
    <property type="match status" value="1"/>
</dbReference>
<feature type="region of interest" description="Disordered" evidence="12">
    <location>
        <begin position="340"/>
        <end position="383"/>
    </location>
</feature>
<dbReference type="InterPro" id="IPR008271">
    <property type="entry name" value="Ser/Thr_kinase_AS"/>
</dbReference>
<dbReference type="InterPro" id="IPR051131">
    <property type="entry name" value="NEK_Ser/Thr_kinase_NIMA"/>
</dbReference>
<evidence type="ECO:0000256" key="10">
    <source>
        <dbReference type="PROSITE-ProRule" id="PRU10141"/>
    </source>
</evidence>
<keyword evidence="15" id="KW-1185">Reference proteome</keyword>
<evidence type="ECO:0000313" key="15">
    <source>
        <dbReference type="Proteomes" id="UP000747399"/>
    </source>
</evidence>
<dbReference type="PROSITE" id="PS00108">
    <property type="entry name" value="PROTEIN_KINASE_ST"/>
    <property type="match status" value="1"/>
</dbReference>
<evidence type="ECO:0000259" key="13">
    <source>
        <dbReference type="PROSITE" id="PS50011"/>
    </source>
</evidence>
<sequence length="980" mass="103274">MATLQWGSFANAGFKELVALADPTLNISERPVSERYTLGDEIGCGSYGRAVRATRIEDGLSVVVKQIRLFEMDEKSRMDTLTEAKVLAQFNHVNIVHYFECLLEGGVLNIVMEYAPGGDLAAAIQKRQHEKKPFSEDEIMFWFVQVVLALYHVHGKHVLHRDLKSQNIFIGEGNLLKLGDFGIARVLNSDTELARTVIGSPYYLSPEICEDRPYNRKSDVWSLGCVLYELTTLRRAFDGQSLPALVVKILRGKYPPVPTRYSTPLRSLIESMLKQDPKDRPSADQILRKDFVRQHLERYASHVMALGLGGAEAEEAGLQGGGGSVPLAAAAALGLAALGASEARPRPSPAPHRTPRPAPTRPPRAPSSSGATPASAPAAASAVTSTAGSPAPAVVAAVPVPPPAAGDVERYSSYDVSESETAPATPAEGSSPNKAVVAARRGQHRLVESGWVRQQQAALAQLAGALAAQRGGGGGAAAGSVSNGGGAVAGGGDGADVRSPLDAGLEATVFGAGPVGAGGAGAGPMAAAATGFAGFTAAKVKHAELKLQRDAELEAQRRANAAARELKKAAAARRNHEAAVAVRNRAAERQKEIERNLAEQKAEMEAKAQKAIQLAAAIKIKEDARRREQEEVAQHMSAHREHVKAARARVKKEQLAELGAQFASRMATALSVGPSNGPTEAVSGGPQVLVVDFSAAHHHDHKVSPARRRRTSGVDGDADVAGRPPRRKTSGQSPMPLAPRAAAGAAAIDSDGAAGPSGKGRPAVEPPWKQRPKGVKSGEFPDVQIFTPFGTDTAASPPARAAASMPHDSGGDEDTDEGDQQAAAGMLEVLAQIHTVLEEDQESEQEDGPDEDEDDDTVGEASGVQKPLPRGGAAAAAANALKVEEIRIFLERQLGTATFLAAYRCLRDMQELADDPEVDGGGGFIAACRAFDRAIESILGEKLYLVRWVHRLITLEDMVFSSSGKASRSRKQVSGLAGLS</sequence>
<feature type="compositionally biased region" description="Basic residues" evidence="12">
    <location>
        <begin position="697"/>
        <end position="711"/>
    </location>
</feature>
<dbReference type="GO" id="GO:0004674">
    <property type="term" value="F:protein serine/threonine kinase activity"/>
    <property type="evidence" value="ECO:0007669"/>
    <property type="project" value="UniProtKB-KW"/>
</dbReference>
<name>A0A8J4BE88_9CHLO</name>
<keyword evidence="7 10" id="KW-0067">ATP-binding</keyword>
<dbReference type="FunFam" id="3.30.200.20:FF:000097">
    <property type="entry name" value="Probable serine/threonine-protein kinase nek1"/>
    <property type="match status" value="1"/>
</dbReference>
<keyword evidence="11" id="KW-0175">Coiled coil</keyword>
<comment type="caution">
    <text evidence="14">The sequence shown here is derived from an EMBL/GenBank/DDBJ whole genome shotgun (WGS) entry which is preliminary data.</text>
</comment>
<evidence type="ECO:0000256" key="4">
    <source>
        <dbReference type="ARBA" id="ARBA00022679"/>
    </source>
</evidence>
<feature type="compositionally biased region" description="Low complexity" evidence="12">
    <location>
        <begin position="738"/>
        <end position="756"/>
    </location>
</feature>
<dbReference type="PROSITE" id="PS50011">
    <property type="entry name" value="PROTEIN_KINASE_DOM"/>
    <property type="match status" value="1"/>
</dbReference>
<dbReference type="InterPro" id="IPR011009">
    <property type="entry name" value="Kinase-like_dom_sf"/>
</dbReference>
<keyword evidence="6" id="KW-0418">Kinase</keyword>
<proteinExistence type="inferred from homology"/>
<keyword evidence="4" id="KW-0808">Transferase</keyword>
<dbReference type="InterPro" id="IPR000719">
    <property type="entry name" value="Prot_kinase_dom"/>
</dbReference>
<evidence type="ECO:0000256" key="7">
    <source>
        <dbReference type="ARBA" id="ARBA00022840"/>
    </source>
</evidence>
<feature type="region of interest" description="Disordered" evidence="12">
    <location>
        <begin position="409"/>
        <end position="438"/>
    </location>
</feature>
<feature type="compositionally biased region" description="Low complexity" evidence="12">
    <location>
        <begin position="366"/>
        <end position="383"/>
    </location>
</feature>
<dbReference type="SUPFAM" id="SSF56112">
    <property type="entry name" value="Protein kinase-like (PK-like)"/>
    <property type="match status" value="1"/>
</dbReference>
<keyword evidence="5 10" id="KW-0547">Nucleotide-binding</keyword>
<feature type="binding site" evidence="10">
    <location>
        <position position="65"/>
    </location>
    <ligand>
        <name>ATP</name>
        <dbReference type="ChEBI" id="CHEBI:30616"/>
    </ligand>
</feature>
<dbReference type="GO" id="GO:0005524">
    <property type="term" value="F:ATP binding"/>
    <property type="evidence" value="ECO:0007669"/>
    <property type="project" value="UniProtKB-UniRule"/>
</dbReference>
<dbReference type="AlphaFoldDB" id="A0A8J4BE88"/>
<comment type="similarity">
    <text evidence="1">Belongs to the protein kinase superfamily. NEK Ser/Thr protein kinase family. NIMA subfamily.</text>
</comment>
<evidence type="ECO:0000256" key="12">
    <source>
        <dbReference type="SAM" id="MobiDB-lite"/>
    </source>
</evidence>
<accession>A0A8J4BE88</accession>
<feature type="compositionally biased region" description="Pro residues" evidence="12">
    <location>
        <begin position="346"/>
        <end position="365"/>
    </location>
</feature>
<evidence type="ECO:0000256" key="9">
    <source>
        <dbReference type="ARBA" id="ARBA00048679"/>
    </source>
</evidence>
<protein>
    <recommendedName>
        <fullName evidence="2">non-specific serine/threonine protein kinase</fullName>
        <ecNumber evidence="2">2.7.11.1</ecNumber>
    </recommendedName>
</protein>
<feature type="domain" description="Protein kinase" evidence="13">
    <location>
        <begin position="36"/>
        <end position="292"/>
    </location>
</feature>
<feature type="region of interest" description="Disordered" evidence="12">
    <location>
        <begin position="839"/>
        <end position="871"/>
    </location>
</feature>
<evidence type="ECO:0000256" key="6">
    <source>
        <dbReference type="ARBA" id="ARBA00022777"/>
    </source>
</evidence>
<dbReference type="InterPro" id="IPR017441">
    <property type="entry name" value="Protein_kinase_ATP_BS"/>
</dbReference>
<organism evidence="14 15">
    <name type="scientific">Volvox africanus</name>
    <dbReference type="NCBI Taxonomy" id="51714"/>
    <lineage>
        <taxon>Eukaryota</taxon>
        <taxon>Viridiplantae</taxon>
        <taxon>Chlorophyta</taxon>
        <taxon>core chlorophytes</taxon>
        <taxon>Chlorophyceae</taxon>
        <taxon>CS clade</taxon>
        <taxon>Chlamydomonadales</taxon>
        <taxon>Volvocaceae</taxon>
        <taxon>Volvox</taxon>
    </lineage>
</organism>
<evidence type="ECO:0000256" key="2">
    <source>
        <dbReference type="ARBA" id="ARBA00012513"/>
    </source>
</evidence>
<evidence type="ECO:0000256" key="8">
    <source>
        <dbReference type="ARBA" id="ARBA00047899"/>
    </source>
</evidence>
<evidence type="ECO:0000256" key="1">
    <source>
        <dbReference type="ARBA" id="ARBA00010886"/>
    </source>
</evidence>
<feature type="region of interest" description="Disordered" evidence="12">
    <location>
        <begin position="697"/>
        <end position="819"/>
    </location>
</feature>
<evidence type="ECO:0000256" key="3">
    <source>
        <dbReference type="ARBA" id="ARBA00022527"/>
    </source>
</evidence>
<dbReference type="Proteomes" id="UP000747399">
    <property type="component" value="Unassembled WGS sequence"/>
</dbReference>
<feature type="compositionally biased region" description="Acidic residues" evidence="12">
    <location>
        <begin position="839"/>
        <end position="858"/>
    </location>
</feature>
<reference evidence="14" key="1">
    <citation type="journal article" date="2021" name="Proc. Natl. Acad. Sci. U.S.A.">
        <title>Three genomes in the algal genus Volvox reveal the fate of a haploid sex-determining region after a transition to homothallism.</title>
        <authorList>
            <person name="Yamamoto K."/>
            <person name="Hamaji T."/>
            <person name="Kawai-Toyooka H."/>
            <person name="Matsuzaki R."/>
            <person name="Takahashi F."/>
            <person name="Nishimura Y."/>
            <person name="Kawachi M."/>
            <person name="Noguchi H."/>
            <person name="Minakuchi Y."/>
            <person name="Umen J.G."/>
            <person name="Toyoda A."/>
            <person name="Nozaki H."/>
        </authorList>
    </citation>
    <scope>NUCLEOTIDE SEQUENCE</scope>
    <source>
        <strain evidence="14">NIES-3780</strain>
    </source>
</reference>
<dbReference type="PROSITE" id="PS00107">
    <property type="entry name" value="PROTEIN_KINASE_ATP"/>
    <property type="match status" value="1"/>
</dbReference>
<dbReference type="PANTHER" id="PTHR44899">
    <property type="entry name" value="CAMK FAMILY PROTEIN KINASE"/>
    <property type="match status" value="1"/>
</dbReference>
<dbReference type="EC" id="2.7.11.1" evidence="2"/>
<comment type="catalytic activity">
    <reaction evidence="8">
        <text>L-threonyl-[protein] + ATP = O-phospho-L-threonyl-[protein] + ADP + H(+)</text>
        <dbReference type="Rhea" id="RHEA:46608"/>
        <dbReference type="Rhea" id="RHEA-COMP:11060"/>
        <dbReference type="Rhea" id="RHEA-COMP:11605"/>
        <dbReference type="ChEBI" id="CHEBI:15378"/>
        <dbReference type="ChEBI" id="CHEBI:30013"/>
        <dbReference type="ChEBI" id="CHEBI:30616"/>
        <dbReference type="ChEBI" id="CHEBI:61977"/>
        <dbReference type="ChEBI" id="CHEBI:456216"/>
        <dbReference type="EC" id="2.7.11.1"/>
    </reaction>
</comment>